<reference evidence="1" key="1">
    <citation type="submission" date="2021-02" db="EMBL/GenBank/DDBJ databases">
        <authorList>
            <consortium name="DOE Joint Genome Institute"/>
            <person name="Ahrendt S."/>
            <person name="Looney B.P."/>
            <person name="Miyauchi S."/>
            <person name="Morin E."/>
            <person name="Drula E."/>
            <person name="Courty P.E."/>
            <person name="Chicoki N."/>
            <person name="Fauchery L."/>
            <person name="Kohler A."/>
            <person name="Kuo A."/>
            <person name="Labutti K."/>
            <person name="Pangilinan J."/>
            <person name="Lipzen A."/>
            <person name="Riley R."/>
            <person name="Andreopoulos W."/>
            <person name="He G."/>
            <person name="Johnson J."/>
            <person name="Barry K.W."/>
            <person name="Grigoriev I.V."/>
            <person name="Nagy L."/>
            <person name="Hibbett D."/>
            <person name="Henrissat B."/>
            <person name="Matheny P.B."/>
            <person name="Labbe J."/>
            <person name="Martin F."/>
        </authorList>
    </citation>
    <scope>NUCLEOTIDE SEQUENCE</scope>
    <source>
        <strain evidence="1">FP105234-sp</strain>
    </source>
</reference>
<proteinExistence type="predicted"/>
<name>A0ACB8RAC0_9AGAM</name>
<gene>
    <name evidence="1" type="ORF">FA95DRAFT_771530</name>
</gene>
<comment type="caution">
    <text evidence="1">The sequence shown here is derived from an EMBL/GenBank/DDBJ whole genome shotgun (WGS) entry which is preliminary data.</text>
</comment>
<dbReference type="Proteomes" id="UP000814033">
    <property type="component" value="Unassembled WGS sequence"/>
</dbReference>
<keyword evidence="2" id="KW-1185">Reference proteome</keyword>
<sequence>MRSLKYVALARRTLTLNSNPRLRMHFSQPKAASKLSLPLRNSVALVARAGRQWARCKQQSRLTISSHPLSHSVMGGSKIILKHAGKDAAAEHEPIHPPNAIPDNLPQEKHLSPLDMGTVEKVKVTVTDEEKCRLECWDARPSLEEILYLSRL</sequence>
<dbReference type="EMBL" id="MU276145">
    <property type="protein sequence ID" value="KAI0041081.1"/>
    <property type="molecule type" value="Genomic_DNA"/>
</dbReference>
<accession>A0ACB8RAC0</accession>
<protein>
    <submittedName>
        <fullName evidence="1">Uncharacterized protein</fullName>
    </submittedName>
</protein>
<organism evidence="1 2">
    <name type="scientific">Auriscalpium vulgare</name>
    <dbReference type="NCBI Taxonomy" id="40419"/>
    <lineage>
        <taxon>Eukaryota</taxon>
        <taxon>Fungi</taxon>
        <taxon>Dikarya</taxon>
        <taxon>Basidiomycota</taxon>
        <taxon>Agaricomycotina</taxon>
        <taxon>Agaricomycetes</taxon>
        <taxon>Russulales</taxon>
        <taxon>Auriscalpiaceae</taxon>
        <taxon>Auriscalpium</taxon>
    </lineage>
</organism>
<evidence type="ECO:0000313" key="1">
    <source>
        <dbReference type="EMBL" id="KAI0041081.1"/>
    </source>
</evidence>
<reference evidence="1" key="2">
    <citation type="journal article" date="2022" name="New Phytol.">
        <title>Evolutionary transition to the ectomycorrhizal habit in the genomes of a hyperdiverse lineage of mushroom-forming fungi.</title>
        <authorList>
            <person name="Looney B."/>
            <person name="Miyauchi S."/>
            <person name="Morin E."/>
            <person name="Drula E."/>
            <person name="Courty P.E."/>
            <person name="Kohler A."/>
            <person name="Kuo A."/>
            <person name="LaButti K."/>
            <person name="Pangilinan J."/>
            <person name="Lipzen A."/>
            <person name="Riley R."/>
            <person name="Andreopoulos W."/>
            <person name="He G."/>
            <person name="Johnson J."/>
            <person name="Nolan M."/>
            <person name="Tritt A."/>
            <person name="Barry K.W."/>
            <person name="Grigoriev I.V."/>
            <person name="Nagy L.G."/>
            <person name="Hibbett D."/>
            <person name="Henrissat B."/>
            <person name="Matheny P.B."/>
            <person name="Labbe J."/>
            <person name="Martin F.M."/>
        </authorList>
    </citation>
    <scope>NUCLEOTIDE SEQUENCE</scope>
    <source>
        <strain evidence="1">FP105234-sp</strain>
    </source>
</reference>
<evidence type="ECO:0000313" key="2">
    <source>
        <dbReference type="Proteomes" id="UP000814033"/>
    </source>
</evidence>